<protein>
    <submittedName>
        <fullName evidence="1">Putative capsid protein</fullName>
    </submittedName>
</protein>
<dbReference type="AlphaFoldDB" id="A0A6M3IGB1"/>
<gene>
    <name evidence="1" type="ORF">MM415B01910_0010</name>
</gene>
<proteinExistence type="predicted"/>
<organism evidence="1">
    <name type="scientific">viral metagenome</name>
    <dbReference type="NCBI Taxonomy" id="1070528"/>
    <lineage>
        <taxon>unclassified sequences</taxon>
        <taxon>metagenomes</taxon>
        <taxon>organismal metagenomes</taxon>
    </lineage>
</organism>
<reference evidence="1" key="1">
    <citation type="submission" date="2020-03" db="EMBL/GenBank/DDBJ databases">
        <title>The deep terrestrial virosphere.</title>
        <authorList>
            <person name="Holmfeldt K."/>
            <person name="Nilsson E."/>
            <person name="Simone D."/>
            <person name="Lopez-Fernandez M."/>
            <person name="Wu X."/>
            <person name="de Brujin I."/>
            <person name="Lundin D."/>
            <person name="Andersson A."/>
            <person name="Bertilsson S."/>
            <person name="Dopson M."/>
        </authorList>
    </citation>
    <scope>NUCLEOTIDE SEQUENCE</scope>
    <source>
        <strain evidence="1">MM415B01910</strain>
    </source>
</reference>
<evidence type="ECO:0000313" key="1">
    <source>
        <dbReference type="EMBL" id="QJA56177.1"/>
    </source>
</evidence>
<dbReference type="EMBL" id="MT141204">
    <property type="protein sequence ID" value="QJA56177.1"/>
    <property type="molecule type" value="Genomic_DNA"/>
</dbReference>
<name>A0A6M3IGB1_9ZZZZ</name>
<dbReference type="NCBIfam" id="NF033394">
    <property type="entry name" value="capsid_maj_Podo"/>
    <property type="match status" value="1"/>
</dbReference>
<accession>A0A6M3IGB1</accession>
<sequence>MALELSQLQSISDDIWEPGSRNNWAMGNVLMWKLLKKVKKVGSGQYVRYVLRYAKSRGGAMSGSTVFDTAKKAFLNAARFPWAYFYSGFTYDVEDEVEISGGGADIDFVLQGLDNAQETLRDDMGISLWRSFADSQTAWGADKKPFYGVEDLMGQANTSPAFGRINMADLGTYTREGTATNIWVAYQNANALVMQYSTMQTLRRNCIVGDGPDGVPDLYVTTHTLWDKLENSIVASQRHYDEETAKVGFDGIKIGSRGTCVADNKCTASYVNAFNFDLLALKAHKDFFFPKPVWKQPTNQALKTTQMFFFGAFGTGERRAHGRLTNVS</sequence>
<dbReference type="InterPro" id="IPR049718">
    <property type="entry name" value="AKO59007-like"/>
</dbReference>